<proteinExistence type="predicted"/>
<dbReference type="RefSeq" id="WP_311536079.1">
    <property type="nucleotide sequence ID" value="NZ_JAVRHQ010000027.1"/>
</dbReference>
<sequence length="172" mass="19747">MKNTLPKKEVPGLIVDTVNGMQWELRDQKPENFTMIVFYRGLHCPVCKKYLEELNSKIDKFREKGVSVICVSGDSKERAGKTVEKWDVENLVIGYGLAPEDARKWDLYISEGVKEEEPEVFFEPAIFLIKPDFTLYAASVQSMPFFARPKFDDLLKAVDFVLEKDYPARGEA</sequence>
<name>A0ABU3CDP4_9FLAO</name>
<dbReference type="SUPFAM" id="SSF52833">
    <property type="entry name" value="Thioredoxin-like"/>
    <property type="match status" value="1"/>
</dbReference>
<dbReference type="Gene3D" id="3.40.30.10">
    <property type="entry name" value="Glutaredoxin"/>
    <property type="match status" value="1"/>
</dbReference>
<evidence type="ECO:0000313" key="3">
    <source>
        <dbReference type="Proteomes" id="UP001262889"/>
    </source>
</evidence>
<dbReference type="PROSITE" id="PS51352">
    <property type="entry name" value="THIOREDOXIN_2"/>
    <property type="match status" value="1"/>
</dbReference>
<dbReference type="InterPro" id="IPR013766">
    <property type="entry name" value="Thioredoxin_domain"/>
</dbReference>
<organism evidence="2 3">
    <name type="scientific">Autumnicola tepida</name>
    <dbReference type="NCBI Taxonomy" id="3075595"/>
    <lineage>
        <taxon>Bacteria</taxon>
        <taxon>Pseudomonadati</taxon>
        <taxon>Bacteroidota</taxon>
        <taxon>Flavobacteriia</taxon>
        <taxon>Flavobacteriales</taxon>
        <taxon>Flavobacteriaceae</taxon>
        <taxon>Autumnicola</taxon>
    </lineage>
</organism>
<evidence type="ECO:0000313" key="2">
    <source>
        <dbReference type="EMBL" id="MDT0644462.1"/>
    </source>
</evidence>
<gene>
    <name evidence="2" type="ORF">RM553_16605</name>
</gene>
<keyword evidence="3" id="KW-1185">Reference proteome</keyword>
<dbReference type="InterPro" id="IPR036249">
    <property type="entry name" value="Thioredoxin-like_sf"/>
</dbReference>
<accession>A0ABU3CDP4</accession>
<dbReference type="InterPro" id="IPR000866">
    <property type="entry name" value="AhpC/TSA"/>
</dbReference>
<reference evidence="2 3" key="1">
    <citation type="submission" date="2023-09" db="EMBL/GenBank/DDBJ databases">
        <authorList>
            <person name="Rey-Velasco X."/>
        </authorList>
    </citation>
    <scope>NUCLEOTIDE SEQUENCE [LARGE SCALE GENOMIC DNA]</scope>
    <source>
        <strain evidence="2 3">F363</strain>
    </source>
</reference>
<feature type="domain" description="Thioredoxin" evidence="1">
    <location>
        <begin position="4"/>
        <end position="163"/>
    </location>
</feature>
<comment type="caution">
    <text evidence="2">The sequence shown here is derived from an EMBL/GenBank/DDBJ whole genome shotgun (WGS) entry which is preliminary data.</text>
</comment>
<dbReference type="Proteomes" id="UP001262889">
    <property type="component" value="Unassembled WGS sequence"/>
</dbReference>
<dbReference type="EMBL" id="JAVRHQ010000027">
    <property type="protein sequence ID" value="MDT0644462.1"/>
    <property type="molecule type" value="Genomic_DNA"/>
</dbReference>
<protein>
    <submittedName>
        <fullName evidence="2">Redoxin domain-containing protein</fullName>
    </submittedName>
</protein>
<dbReference type="Pfam" id="PF00578">
    <property type="entry name" value="AhpC-TSA"/>
    <property type="match status" value="1"/>
</dbReference>
<evidence type="ECO:0000259" key="1">
    <source>
        <dbReference type="PROSITE" id="PS51352"/>
    </source>
</evidence>